<gene>
    <name evidence="1" type="ORF">TR88696</name>
</gene>
<dbReference type="GO" id="GO:0003676">
    <property type="term" value="F:nucleic acid binding"/>
    <property type="evidence" value="ECO:0007669"/>
    <property type="project" value="InterPro"/>
</dbReference>
<organism evidence="1">
    <name type="scientific">Schistocephalus solidus</name>
    <name type="common">Tapeworm</name>
    <dbReference type="NCBI Taxonomy" id="70667"/>
    <lineage>
        <taxon>Eukaryota</taxon>
        <taxon>Metazoa</taxon>
        <taxon>Spiralia</taxon>
        <taxon>Lophotrochozoa</taxon>
        <taxon>Platyhelminthes</taxon>
        <taxon>Cestoda</taxon>
        <taxon>Eucestoda</taxon>
        <taxon>Diphyllobothriidea</taxon>
        <taxon>Diphyllobothriidae</taxon>
        <taxon>Schistocephalus</taxon>
    </lineage>
</organism>
<dbReference type="InterPro" id="IPR036397">
    <property type="entry name" value="RNaseH_sf"/>
</dbReference>
<reference evidence="1" key="1">
    <citation type="submission" date="2016-01" db="EMBL/GenBank/DDBJ databases">
        <title>Reference transcriptome for the parasite Schistocephalus solidus: insights into the molecular evolution of parasitism.</title>
        <authorList>
            <person name="Hebert F.O."/>
            <person name="Grambauer S."/>
            <person name="Barber I."/>
            <person name="Landry C.R."/>
            <person name="Aubin-Horth N."/>
        </authorList>
    </citation>
    <scope>NUCLEOTIDE SEQUENCE</scope>
</reference>
<dbReference type="AlphaFoldDB" id="A0A0X3P9D2"/>
<accession>A0A0X3P9D2</accession>
<proteinExistence type="predicted"/>
<dbReference type="Gene3D" id="3.30.420.10">
    <property type="entry name" value="Ribonuclease H-like superfamily/Ribonuclease H"/>
    <property type="match status" value="1"/>
</dbReference>
<protein>
    <submittedName>
        <fullName evidence="1">Uncharacterized protein</fullName>
    </submittedName>
</protein>
<name>A0A0X3P9D2_SCHSO</name>
<evidence type="ECO:0000313" key="1">
    <source>
        <dbReference type="EMBL" id="JAP48525.1"/>
    </source>
</evidence>
<sequence>MCPLSIYHDCMANFDKAILEQVCDLDISRTCTTLAHPRENALAQLPNRILNKLLKVFVKKQWGKLSSCVVVAYRTATPTSAGFVSCNFEWMHFPPSASMFLSPDS</sequence>
<dbReference type="EMBL" id="GEEE01014700">
    <property type="protein sequence ID" value="JAP48525.1"/>
    <property type="molecule type" value="Transcribed_RNA"/>
</dbReference>